<evidence type="ECO:0000313" key="4">
    <source>
        <dbReference type="EMBL" id="KAK1805424.1"/>
    </source>
</evidence>
<accession>A0AAD8ZU71</accession>
<evidence type="ECO:0000313" key="5">
    <source>
        <dbReference type="Proteomes" id="UP001239994"/>
    </source>
</evidence>
<comment type="subcellular location">
    <subcellularLocation>
        <location evidence="1">Nucleus</location>
    </subcellularLocation>
</comment>
<dbReference type="PROSITE" id="PS50013">
    <property type="entry name" value="CHROMO_2"/>
    <property type="match status" value="1"/>
</dbReference>
<dbReference type="SMART" id="SM00298">
    <property type="entry name" value="CHROMO"/>
    <property type="match status" value="1"/>
</dbReference>
<name>A0AAD8ZU71_9TELE</name>
<dbReference type="InterPro" id="IPR000953">
    <property type="entry name" value="Chromo/chromo_shadow_dom"/>
</dbReference>
<dbReference type="Pfam" id="PF00385">
    <property type="entry name" value="Chromo"/>
    <property type="match status" value="1"/>
</dbReference>
<dbReference type="InterPro" id="IPR016197">
    <property type="entry name" value="Chromo-like_dom_sf"/>
</dbReference>
<evidence type="ECO:0000256" key="1">
    <source>
        <dbReference type="ARBA" id="ARBA00004123"/>
    </source>
</evidence>
<feature type="non-terminal residue" evidence="4">
    <location>
        <position position="1"/>
    </location>
</feature>
<keyword evidence="5" id="KW-1185">Reference proteome</keyword>
<sequence>FVCESCDIPEPMQVGRSHLTPKNELDASPVGCACTAVLTVTSAITALSTPIERTRGRLHLTHTPVSAATTTINPLAPVEINGEPAYAVHELLNFQRRNGTIQYLIDWEGYGPEEQSWVPEADILDVFLLVDFHTTHPDRPGPGGHGRPRVPCSQVSGAAHQVEGTVTNPKNHTQPRIAMPTRTHPRSDSPLLAHT</sequence>
<feature type="region of interest" description="Disordered" evidence="2">
    <location>
        <begin position="161"/>
        <end position="195"/>
    </location>
</feature>
<dbReference type="Proteomes" id="UP001239994">
    <property type="component" value="Unassembled WGS sequence"/>
</dbReference>
<dbReference type="EMBL" id="JAROKS010000003">
    <property type="protein sequence ID" value="KAK1805424.1"/>
    <property type="molecule type" value="Genomic_DNA"/>
</dbReference>
<protein>
    <recommendedName>
        <fullName evidence="3">Chromo domain-containing protein</fullName>
    </recommendedName>
</protein>
<gene>
    <name evidence="4" type="ORF">P4O66_019740</name>
</gene>
<organism evidence="4 5">
    <name type="scientific">Electrophorus voltai</name>
    <dbReference type="NCBI Taxonomy" id="2609070"/>
    <lineage>
        <taxon>Eukaryota</taxon>
        <taxon>Metazoa</taxon>
        <taxon>Chordata</taxon>
        <taxon>Craniata</taxon>
        <taxon>Vertebrata</taxon>
        <taxon>Euteleostomi</taxon>
        <taxon>Actinopterygii</taxon>
        <taxon>Neopterygii</taxon>
        <taxon>Teleostei</taxon>
        <taxon>Ostariophysi</taxon>
        <taxon>Gymnotiformes</taxon>
        <taxon>Gymnotoidei</taxon>
        <taxon>Gymnotidae</taxon>
        <taxon>Electrophorus</taxon>
    </lineage>
</organism>
<dbReference type="AlphaFoldDB" id="A0AAD8ZU71"/>
<dbReference type="Gene3D" id="2.40.50.40">
    <property type="match status" value="1"/>
</dbReference>
<feature type="compositionally biased region" description="Polar residues" evidence="2">
    <location>
        <begin position="164"/>
        <end position="174"/>
    </location>
</feature>
<proteinExistence type="predicted"/>
<dbReference type="InterPro" id="IPR023780">
    <property type="entry name" value="Chromo_domain"/>
</dbReference>
<evidence type="ECO:0000259" key="3">
    <source>
        <dbReference type="PROSITE" id="PS50013"/>
    </source>
</evidence>
<comment type="caution">
    <text evidence="4">The sequence shown here is derived from an EMBL/GenBank/DDBJ whole genome shotgun (WGS) entry which is preliminary data.</text>
</comment>
<dbReference type="SUPFAM" id="SSF54160">
    <property type="entry name" value="Chromo domain-like"/>
    <property type="match status" value="1"/>
</dbReference>
<reference evidence="4" key="1">
    <citation type="submission" date="2023-03" db="EMBL/GenBank/DDBJ databases">
        <title>Electrophorus voltai genome.</title>
        <authorList>
            <person name="Bian C."/>
        </authorList>
    </citation>
    <scope>NUCLEOTIDE SEQUENCE</scope>
    <source>
        <strain evidence="4">CB-2022</strain>
        <tissue evidence="4">Muscle</tissue>
    </source>
</reference>
<evidence type="ECO:0000256" key="2">
    <source>
        <dbReference type="SAM" id="MobiDB-lite"/>
    </source>
</evidence>
<feature type="domain" description="Chromo" evidence="3">
    <location>
        <begin position="86"/>
        <end position="144"/>
    </location>
</feature>
<dbReference type="GO" id="GO:0005634">
    <property type="term" value="C:nucleus"/>
    <property type="evidence" value="ECO:0007669"/>
    <property type="project" value="UniProtKB-SubCell"/>
</dbReference>